<dbReference type="RefSeq" id="WP_344740508.1">
    <property type="nucleotide sequence ID" value="NZ_BAABAY010000001.1"/>
</dbReference>
<evidence type="ECO:0000256" key="1">
    <source>
        <dbReference type="ARBA" id="ARBA00022898"/>
    </source>
</evidence>
<dbReference type="EMBL" id="JBAWKB010000001">
    <property type="protein sequence ID" value="MFH6771454.1"/>
    <property type="molecule type" value="Genomic_DNA"/>
</dbReference>
<comment type="cofactor">
    <cofactor evidence="2">
        <name>pyridoxal 5'-phosphate</name>
        <dbReference type="ChEBI" id="CHEBI:597326"/>
    </cofactor>
</comment>
<evidence type="ECO:0000259" key="3">
    <source>
        <dbReference type="Pfam" id="PF00155"/>
    </source>
</evidence>
<dbReference type="InterPro" id="IPR015424">
    <property type="entry name" value="PyrdxlP-dep_Trfase"/>
</dbReference>
<dbReference type="Proteomes" id="UP001610100">
    <property type="component" value="Unassembled WGS sequence"/>
</dbReference>
<dbReference type="Gene3D" id="3.90.1150.10">
    <property type="entry name" value="Aspartate Aminotransferase, domain 1"/>
    <property type="match status" value="1"/>
</dbReference>
<dbReference type="Pfam" id="PF00155">
    <property type="entry name" value="Aminotran_1_2"/>
    <property type="match status" value="1"/>
</dbReference>
<dbReference type="InterPro" id="IPR015422">
    <property type="entry name" value="PyrdxlP-dep_Trfase_small"/>
</dbReference>
<keyword evidence="2" id="KW-0808">Transferase</keyword>
<accession>A0ABW7MX98</accession>
<name>A0ABW7MX98_9FLAO</name>
<organism evidence="4 5">
    <name type="scientific">Gaetbulibacter aestuarii</name>
    <dbReference type="NCBI Taxonomy" id="1502358"/>
    <lineage>
        <taxon>Bacteria</taxon>
        <taxon>Pseudomonadati</taxon>
        <taxon>Bacteroidota</taxon>
        <taxon>Flavobacteriia</taxon>
        <taxon>Flavobacteriales</taxon>
        <taxon>Flavobacteriaceae</taxon>
        <taxon>Gaetbulibacter</taxon>
    </lineage>
</organism>
<dbReference type="GO" id="GO:0008483">
    <property type="term" value="F:transaminase activity"/>
    <property type="evidence" value="ECO:0007669"/>
    <property type="project" value="UniProtKB-KW"/>
</dbReference>
<dbReference type="SUPFAM" id="SSF53383">
    <property type="entry name" value="PLP-dependent transferases"/>
    <property type="match status" value="1"/>
</dbReference>
<comment type="caution">
    <text evidence="4">The sequence shown here is derived from an EMBL/GenBank/DDBJ whole genome shotgun (WGS) entry which is preliminary data.</text>
</comment>
<dbReference type="Gene3D" id="3.40.640.10">
    <property type="entry name" value="Type I PLP-dependent aspartate aminotransferase-like (Major domain)"/>
    <property type="match status" value="1"/>
</dbReference>
<dbReference type="EC" id="2.6.1.-" evidence="2"/>
<comment type="similarity">
    <text evidence="2">Belongs to the class-I pyridoxal-phosphate-dependent aminotransferase family.</text>
</comment>
<dbReference type="PANTHER" id="PTHR43795:SF39">
    <property type="entry name" value="AMINOTRANSFERASE CLASS I_CLASSII DOMAIN-CONTAINING PROTEIN"/>
    <property type="match status" value="1"/>
</dbReference>
<dbReference type="PANTHER" id="PTHR43795">
    <property type="entry name" value="BIFUNCTIONAL ASPARTATE AMINOTRANSFERASE AND GLUTAMATE/ASPARTATE-PREPHENATE AMINOTRANSFERASE-RELATED"/>
    <property type="match status" value="1"/>
</dbReference>
<evidence type="ECO:0000313" key="5">
    <source>
        <dbReference type="Proteomes" id="UP001610100"/>
    </source>
</evidence>
<keyword evidence="1" id="KW-0663">Pyridoxal phosphate</keyword>
<dbReference type="CDD" id="cd00609">
    <property type="entry name" value="AAT_like"/>
    <property type="match status" value="1"/>
</dbReference>
<evidence type="ECO:0000313" key="4">
    <source>
        <dbReference type="EMBL" id="MFH6771454.1"/>
    </source>
</evidence>
<proteinExistence type="inferred from homology"/>
<dbReference type="InterPro" id="IPR015421">
    <property type="entry name" value="PyrdxlP-dep_Trfase_major"/>
</dbReference>
<dbReference type="PROSITE" id="PS00105">
    <property type="entry name" value="AA_TRANSFER_CLASS_1"/>
    <property type="match status" value="1"/>
</dbReference>
<dbReference type="PRINTS" id="PR00753">
    <property type="entry name" value="ACCSYNTHASE"/>
</dbReference>
<protein>
    <recommendedName>
        <fullName evidence="2">Aminotransferase</fullName>
        <ecNumber evidence="2">2.6.1.-</ecNumber>
    </recommendedName>
</protein>
<reference evidence="4 5" key="1">
    <citation type="submission" date="2024-02" db="EMBL/GenBank/DDBJ databases">
        <title>A Gaetbulibacter species isolated from tidal flats and genomic insights of their niches.</title>
        <authorList>
            <person name="Ye Y."/>
        </authorList>
    </citation>
    <scope>NUCLEOTIDE SEQUENCE [LARGE SCALE GENOMIC DNA]</scope>
    <source>
        <strain evidence="4 5">KYW382</strain>
    </source>
</reference>
<evidence type="ECO:0000256" key="2">
    <source>
        <dbReference type="RuleBase" id="RU000481"/>
    </source>
</evidence>
<dbReference type="InterPro" id="IPR050478">
    <property type="entry name" value="Ethylene_sulfur-biosynth"/>
</dbReference>
<dbReference type="InterPro" id="IPR004838">
    <property type="entry name" value="NHTrfase_class1_PyrdxlP-BS"/>
</dbReference>
<gene>
    <name evidence="4" type="ORF">V8G58_05855</name>
</gene>
<dbReference type="InterPro" id="IPR004839">
    <property type="entry name" value="Aminotransferase_I/II_large"/>
</dbReference>
<keyword evidence="5" id="KW-1185">Reference proteome</keyword>
<feature type="domain" description="Aminotransferase class I/classII large" evidence="3">
    <location>
        <begin position="76"/>
        <end position="424"/>
    </location>
</feature>
<keyword evidence="2 4" id="KW-0032">Aminotransferase</keyword>
<sequence>MPLKFTSLSKRGNNLADSPARIDFELFMEASENIYHPETNPKGAFPLNVAENQLSALDIKNKLISIFREETIPDWVMGYTSALGHPEVRASIAKFMEQHLCYCPIDPESLGLSAGASAVIETSTFMLANPGDVVVIPAPAYPMYTNDTGVKSLMERYNLQTHFDIEALGNQGPVTTSHLDQALKDLESQSRVFKLLLITAPDNPTGCLYTEPQLKTLANWCMERNIHMVVNEIYGLSRIESHGSEEQNYCSFAKIMHEAKSDYLHMWYGFSKDFAMSGIRIGVAHSLNEAFIKGLDNVNVPHMVSNLAQWGISELLNDADFVSQYIILNKKRLSQSYRLMTKALDELNIPYVPAKGSFFIWADFSNYLSEQSTEAEDQLWLDIYTNTKVLLTPGKGFGHEKKGLFRIVFTAVPFEHLKVAVERLKGYLSRSY</sequence>